<dbReference type="Proteomes" id="UP000251545">
    <property type="component" value="Unassembled WGS sequence"/>
</dbReference>
<evidence type="ECO:0000256" key="1">
    <source>
        <dbReference type="SAM" id="Phobius"/>
    </source>
</evidence>
<dbReference type="InterPro" id="IPR051207">
    <property type="entry name" value="ComplexI_NDUFA9_subunit"/>
</dbReference>
<protein>
    <submittedName>
        <fullName evidence="3">Uncharacterized protein YbjT (DUF2867 family)</fullName>
    </submittedName>
</protein>
<dbReference type="Gene3D" id="3.40.50.720">
    <property type="entry name" value="NAD(P)-binding Rossmann-like Domain"/>
    <property type="match status" value="1"/>
</dbReference>
<keyword evidence="1" id="KW-0472">Membrane</keyword>
<dbReference type="RefSeq" id="WP_105472879.1">
    <property type="nucleotide sequence ID" value="NZ_PVEO01000002.1"/>
</dbReference>
<evidence type="ECO:0000259" key="2">
    <source>
        <dbReference type="Pfam" id="PF13460"/>
    </source>
</evidence>
<gene>
    <name evidence="3" type="ORF">CLV33_102173</name>
</gene>
<dbReference type="InterPro" id="IPR036291">
    <property type="entry name" value="NAD(P)-bd_dom_sf"/>
</dbReference>
<name>A0A362X269_9FLAO</name>
<reference evidence="3 4" key="1">
    <citation type="submission" date="2018-02" db="EMBL/GenBank/DDBJ databases">
        <title>Genomic Encyclopedia of Archaeal and Bacterial Type Strains, Phase II (KMG-II): from individual species to whole genera.</title>
        <authorList>
            <person name="Goeker M."/>
        </authorList>
    </citation>
    <scope>NUCLEOTIDE SEQUENCE [LARGE SCALE GENOMIC DNA]</scope>
    <source>
        <strain evidence="3 4">DSM 21165</strain>
    </source>
</reference>
<sequence length="489" mass="55978">MNILVTGATGYIGKRLIPFLLNEGHTVICVVRDKLRAEKSYAEDENILVVEADFLKPETLKNIPKKIDVAYYLIHSMSNSSKDFESLEERCAINFKDYIETTDVKQVIYLSGITNEKKLSKHLRSRKNVEERLSSKQYALTIFKAGIIVGSGSSSFEIIRDLVEKLPFMIAPKWLNTKTQPLAVRDVLSFLTKAAGNKTVYNTSYDVFGPEIITYKEMLLQFAQVRGLKRYILTVPVMTPKLSSYWLYFVTSTSYKLATSLVDSMGVQIIGKKSNINELLNVKPLTYKEAVELAFEKIEQNSIVSSWKDSMVSSGRLRNSLHKYVNVPKFGCFTDYKEREVIDAKQTIDKIWSIGGKNGWYYGTVLWRIRGYIDKLFGGIGLRRGRTSPTQLDAGDALDFWRVIFADKKQQKLLLYAEMRLPGEAWLEFKIEDKKLKQTATFRPRGLWGRLYWYAVLPFHGFIFTGMINKLVNVEPQKTTPTTKNVSDL</sequence>
<evidence type="ECO:0000313" key="4">
    <source>
        <dbReference type="Proteomes" id="UP000251545"/>
    </source>
</evidence>
<dbReference type="AlphaFoldDB" id="A0A362X269"/>
<evidence type="ECO:0000313" key="3">
    <source>
        <dbReference type="EMBL" id="PQV50312.1"/>
    </source>
</evidence>
<keyword evidence="1" id="KW-0812">Transmembrane</keyword>
<dbReference type="InterPro" id="IPR021295">
    <property type="entry name" value="DUF2867"/>
</dbReference>
<dbReference type="Pfam" id="PF13460">
    <property type="entry name" value="NAD_binding_10"/>
    <property type="match status" value="1"/>
</dbReference>
<keyword evidence="1" id="KW-1133">Transmembrane helix</keyword>
<dbReference type="SUPFAM" id="SSF51735">
    <property type="entry name" value="NAD(P)-binding Rossmann-fold domains"/>
    <property type="match status" value="1"/>
</dbReference>
<dbReference type="PANTHER" id="PTHR12126:SF11">
    <property type="entry name" value="NADH DEHYDROGENASE [UBIQUINONE] 1 ALPHA SUBCOMPLEX SUBUNIT 9, MITOCHONDRIAL"/>
    <property type="match status" value="1"/>
</dbReference>
<dbReference type="GO" id="GO:0044877">
    <property type="term" value="F:protein-containing complex binding"/>
    <property type="evidence" value="ECO:0007669"/>
    <property type="project" value="TreeGrafter"/>
</dbReference>
<comment type="caution">
    <text evidence="3">The sequence shown here is derived from an EMBL/GenBank/DDBJ whole genome shotgun (WGS) entry which is preliminary data.</text>
</comment>
<dbReference type="InterPro" id="IPR016040">
    <property type="entry name" value="NAD(P)-bd_dom"/>
</dbReference>
<dbReference type="Pfam" id="PF11066">
    <property type="entry name" value="DUF2867"/>
    <property type="match status" value="1"/>
</dbReference>
<dbReference type="PANTHER" id="PTHR12126">
    <property type="entry name" value="NADH-UBIQUINONE OXIDOREDUCTASE 39 KDA SUBUNIT-RELATED"/>
    <property type="match status" value="1"/>
</dbReference>
<dbReference type="EMBL" id="PVEO01000002">
    <property type="protein sequence ID" value="PQV50312.1"/>
    <property type="molecule type" value="Genomic_DNA"/>
</dbReference>
<feature type="transmembrane region" description="Helical" evidence="1">
    <location>
        <begin position="451"/>
        <end position="468"/>
    </location>
</feature>
<accession>A0A362X269</accession>
<feature type="domain" description="NAD(P)-binding" evidence="2">
    <location>
        <begin position="7"/>
        <end position="143"/>
    </location>
</feature>
<organism evidence="3 4">
    <name type="scientific">Jejuia pallidilutea</name>
    <dbReference type="NCBI Taxonomy" id="504487"/>
    <lineage>
        <taxon>Bacteria</taxon>
        <taxon>Pseudomonadati</taxon>
        <taxon>Bacteroidota</taxon>
        <taxon>Flavobacteriia</taxon>
        <taxon>Flavobacteriales</taxon>
        <taxon>Flavobacteriaceae</taxon>
        <taxon>Jejuia</taxon>
    </lineage>
</organism>
<proteinExistence type="predicted"/>